<sequence>MNWVAAGLIALVMSAAYLLDGPSEHDARVDTAEEKIQRMCGENAGWKMLADGSIQCYTHRGFKTRKVTL</sequence>
<protein>
    <submittedName>
        <fullName evidence="2">Uncharacterized protein</fullName>
    </submittedName>
</protein>
<dbReference type="EMBL" id="LR798412">
    <property type="protein sequence ID" value="CAB5229991.1"/>
    <property type="molecule type" value="Genomic_DNA"/>
</dbReference>
<organism evidence="2">
    <name type="scientific">uncultured Caudovirales phage</name>
    <dbReference type="NCBI Taxonomy" id="2100421"/>
    <lineage>
        <taxon>Viruses</taxon>
        <taxon>Duplodnaviria</taxon>
        <taxon>Heunggongvirae</taxon>
        <taxon>Uroviricota</taxon>
        <taxon>Caudoviricetes</taxon>
        <taxon>Peduoviridae</taxon>
        <taxon>Maltschvirus</taxon>
        <taxon>Maltschvirus maltsch</taxon>
    </lineage>
</organism>
<evidence type="ECO:0000313" key="1">
    <source>
        <dbReference type="EMBL" id="CAB4152884.1"/>
    </source>
</evidence>
<dbReference type="EMBL" id="LR797320">
    <property type="protein sequence ID" value="CAB4202663.1"/>
    <property type="molecule type" value="Genomic_DNA"/>
</dbReference>
<reference evidence="2" key="1">
    <citation type="submission" date="2020-05" db="EMBL/GenBank/DDBJ databases">
        <authorList>
            <person name="Chiriac C."/>
            <person name="Salcher M."/>
            <person name="Ghai R."/>
            <person name="Kavagutti S V."/>
        </authorList>
    </citation>
    <scope>NUCLEOTIDE SEQUENCE</scope>
</reference>
<dbReference type="EMBL" id="LR797051">
    <property type="protein sequence ID" value="CAB4184062.1"/>
    <property type="molecule type" value="Genomic_DNA"/>
</dbReference>
<accession>A0A6J5QK26</accession>
<evidence type="ECO:0000313" key="5">
    <source>
        <dbReference type="EMBL" id="CAB5229991.1"/>
    </source>
</evidence>
<evidence type="ECO:0000313" key="2">
    <source>
        <dbReference type="EMBL" id="CAB4184062.1"/>
    </source>
</evidence>
<proteinExistence type="predicted"/>
<evidence type="ECO:0000313" key="3">
    <source>
        <dbReference type="EMBL" id="CAB4202663.1"/>
    </source>
</evidence>
<dbReference type="EMBL" id="LR797426">
    <property type="protein sequence ID" value="CAB4215467.1"/>
    <property type="molecule type" value="Genomic_DNA"/>
</dbReference>
<dbReference type="EMBL" id="LR796580">
    <property type="protein sequence ID" value="CAB4152884.1"/>
    <property type="molecule type" value="Genomic_DNA"/>
</dbReference>
<name>A0A6J5QK26_9CAUD</name>
<gene>
    <name evidence="2" type="ORF">UFOVP1108_34</name>
    <name evidence="3" type="ORF">UFOVP1377_38</name>
    <name evidence="4" type="ORF">UFOVP1472_13</name>
    <name evidence="5" type="ORF">UFOVP1559_25</name>
    <name evidence="1" type="ORF">UFOVP604_34</name>
</gene>
<evidence type="ECO:0000313" key="4">
    <source>
        <dbReference type="EMBL" id="CAB4215467.1"/>
    </source>
</evidence>